<feature type="transmembrane region" description="Helical" evidence="8">
    <location>
        <begin position="243"/>
        <end position="261"/>
    </location>
</feature>
<dbReference type="SUPFAM" id="SSF103473">
    <property type="entry name" value="MFS general substrate transporter"/>
    <property type="match status" value="1"/>
</dbReference>
<dbReference type="InterPro" id="IPR051084">
    <property type="entry name" value="H+-coupled_symporters"/>
</dbReference>
<sequence length="433" mass="47868">MNTNTIPEPVTTQSRVWSIVGGSLGNLVEWYDWYVYSAFSLYFASSFFPKGDLTAQLLNTAGIFAIGFLMRPIGGWLMGTYADKHGRKKALTFSVLLMSAGSLIIAITPGYDSIGIAAPALLVLARIIQGLSVGGEYGTSATYLSEMATKKDRGFYSSFQYVTLIMGQLVALGVLILLQRAFLTEDQLHAWGWRIPFAVGAALALVVMYLRRSLQESVTLNKKEDVDQNARGSLRALAQHPKAIFTVIGLTMGGTVAFYTFTTYMQKFLVNTNGFSKNEATLISSLTLFVFMLIQPLYGWVSDRIGRKPMLTTFGILGTLTTIPIFTYLSVTHNFWVAFALIMLALLIVSNYTAINAVVKAELFPAHIRALGVGFPYAIAVSIFGGSAEWIALKFKEYGHENWFYWYVTGCIVVSLVVYTTMNDTKKHSKIEE</sequence>
<dbReference type="PROSITE" id="PS50850">
    <property type="entry name" value="MFS"/>
    <property type="match status" value="1"/>
</dbReference>
<evidence type="ECO:0000313" key="11">
    <source>
        <dbReference type="Proteomes" id="UP000293331"/>
    </source>
</evidence>
<keyword evidence="2" id="KW-0813">Transport</keyword>
<feature type="transmembrane region" description="Helical" evidence="8">
    <location>
        <begin position="155"/>
        <end position="178"/>
    </location>
</feature>
<evidence type="ECO:0000256" key="5">
    <source>
        <dbReference type="ARBA" id="ARBA00022847"/>
    </source>
</evidence>
<feature type="transmembrane region" description="Helical" evidence="8">
    <location>
        <begin position="57"/>
        <end position="78"/>
    </location>
</feature>
<gene>
    <name evidence="10" type="ORF">EWM62_04575</name>
</gene>
<keyword evidence="7 8" id="KW-0472">Membrane</keyword>
<keyword evidence="11" id="KW-1185">Reference proteome</keyword>
<dbReference type="RefSeq" id="WP_129875479.1">
    <property type="nucleotide sequence ID" value="NZ_SEWG01000002.1"/>
</dbReference>
<evidence type="ECO:0000256" key="8">
    <source>
        <dbReference type="SAM" id="Phobius"/>
    </source>
</evidence>
<feature type="transmembrane region" description="Helical" evidence="8">
    <location>
        <begin position="190"/>
        <end position="210"/>
    </location>
</feature>
<dbReference type="GO" id="GO:0005886">
    <property type="term" value="C:plasma membrane"/>
    <property type="evidence" value="ECO:0007669"/>
    <property type="project" value="UniProtKB-SubCell"/>
</dbReference>
<reference evidence="10 11" key="1">
    <citation type="submission" date="2019-02" db="EMBL/GenBank/DDBJ databases">
        <title>Bacterial novel species Mucilaginibacter sp. 17JY9-4 isolated from soil.</title>
        <authorList>
            <person name="Jung H.-Y."/>
        </authorList>
    </citation>
    <scope>NUCLEOTIDE SEQUENCE [LARGE SCALE GENOMIC DNA]</scope>
    <source>
        <strain evidence="10 11">17JY9-4</strain>
    </source>
</reference>
<feature type="transmembrane region" description="Helical" evidence="8">
    <location>
        <begin position="281"/>
        <end position="298"/>
    </location>
</feature>
<keyword evidence="5" id="KW-0769">Symport</keyword>
<dbReference type="Gene3D" id="1.20.1250.20">
    <property type="entry name" value="MFS general substrate transporter like domains"/>
    <property type="match status" value="2"/>
</dbReference>
<feature type="transmembrane region" description="Helical" evidence="8">
    <location>
        <begin position="310"/>
        <end position="329"/>
    </location>
</feature>
<dbReference type="FunFam" id="1.20.1250.20:FF:000300">
    <property type="entry name" value="Dicarboxylate MFS transporter"/>
    <property type="match status" value="1"/>
</dbReference>
<dbReference type="PROSITE" id="PS00217">
    <property type="entry name" value="SUGAR_TRANSPORT_2"/>
    <property type="match status" value="1"/>
</dbReference>
<keyword evidence="3" id="KW-1003">Cell membrane</keyword>
<organism evidence="10 11">
    <name type="scientific">Mucilaginibacter terrigena</name>
    <dbReference type="NCBI Taxonomy" id="2492395"/>
    <lineage>
        <taxon>Bacteria</taxon>
        <taxon>Pseudomonadati</taxon>
        <taxon>Bacteroidota</taxon>
        <taxon>Sphingobacteriia</taxon>
        <taxon>Sphingobacteriales</taxon>
        <taxon>Sphingobacteriaceae</taxon>
        <taxon>Mucilaginibacter</taxon>
    </lineage>
</organism>
<dbReference type="PANTHER" id="PTHR43528">
    <property type="entry name" value="ALPHA-KETOGLUTARATE PERMEASE"/>
    <property type="match status" value="1"/>
</dbReference>
<dbReference type="FunFam" id="1.20.1250.20:FF:000001">
    <property type="entry name" value="Dicarboxylate MFS transporter"/>
    <property type="match status" value="1"/>
</dbReference>
<keyword evidence="6 8" id="KW-1133">Transmembrane helix</keyword>
<dbReference type="OrthoDB" id="9783227at2"/>
<evidence type="ECO:0000313" key="10">
    <source>
        <dbReference type="EMBL" id="RYU91219.1"/>
    </source>
</evidence>
<evidence type="ECO:0000256" key="7">
    <source>
        <dbReference type="ARBA" id="ARBA00023136"/>
    </source>
</evidence>
<comment type="caution">
    <text evidence="10">The sequence shown here is derived from an EMBL/GenBank/DDBJ whole genome shotgun (WGS) entry which is preliminary data.</text>
</comment>
<proteinExistence type="predicted"/>
<comment type="subcellular location">
    <subcellularLocation>
        <location evidence="1">Cell membrane</location>
        <topology evidence="1">Multi-pass membrane protein</topology>
    </subcellularLocation>
</comment>
<evidence type="ECO:0000256" key="6">
    <source>
        <dbReference type="ARBA" id="ARBA00022989"/>
    </source>
</evidence>
<dbReference type="InterPro" id="IPR020846">
    <property type="entry name" value="MFS_dom"/>
</dbReference>
<dbReference type="PANTHER" id="PTHR43528:SF5">
    <property type="entry name" value="PROLINE_BETAINE TRANSPORTER"/>
    <property type="match status" value="1"/>
</dbReference>
<feature type="transmembrane region" description="Helical" evidence="8">
    <location>
        <begin position="404"/>
        <end position="422"/>
    </location>
</feature>
<accession>A0A4Q5LPJ5</accession>
<evidence type="ECO:0000256" key="2">
    <source>
        <dbReference type="ARBA" id="ARBA00022448"/>
    </source>
</evidence>
<feature type="transmembrane region" description="Helical" evidence="8">
    <location>
        <begin position="90"/>
        <end position="108"/>
    </location>
</feature>
<evidence type="ECO:0000256" key="1">
    <source>
        <dbReference type="ARBA" id="ARBA00004651"/>
    </source>
</evidence>
<name>A0A4Q5LPJ5_9SPHI</name>
<dbReference type="InterPro" id="IPR005828">
    <property type="entry name" value="MFS_sugar_transport-like"/>
</dbReference>
<dbReference type="CDD" id="cd17367">
    <property type="entry name" value="MFS_KgtP"/>
    <property type="match status" value="1"/>
</dbReference>
<dbReference type="InterPro" id="IPR005829">
    <property type="entry name" value="Sugar_transporter_CS"/>
</dbReference>
<dbReference type="AlphaFoldDB" id="A0A4Q5LPJ5"/>
<keyword evidence="4 8" id="KW-0812">Transmembrane</keyword>
<feature type="transmembrane region" description="Helical" evidence="8">
    <location>
        <begin position="335"/>
        <end position="359"/>
    </location>
</feature>
<feature type="domain" description="Major facilitator superfamily (MFS) profile" evidence="9">
    <location>
        <begin position="18"/>
        <end position="426"/>
    </location>
</feature>
<evidence type="ECO:0000259" key="9">
    <source>
        <dbReference type="PROSITE" id="PS50850"/>
    </source>
</evidence>
<dbReference type="Proteomes" id="UP000293331">
    <property type="component" value="Unassembled WGS sequence"/>
</dbReference>
<feature type="transmembrane region" description="Helical" evidence="8">
    <location>
        <begin position="371"/>
        <end position="392"/>
    </location>
</feature>
<protein>
    <submittedName>
        <fullName evidence="10">MFS transporter</fullName>
    </submittedName>
</protein>
<dbReference type="GO" id="GO:0015293">
    <property type="term" value="F:symporter activity"/>
    <property type="evidence" value="ECO:0007669"/>
    <property type="project" value="UniProtKB-KW"/>
</dbReference>
<dbReference type="Pfam" id="PF00083">
    <property type="entry name" value="Sugar_tr"/>
    <property type="match status" value="1"/>
</dbReference>
<dbReference type="InterPro" id="IPR036259">
    <property type="entry name" value="MFS_trans_sf"/>
</dbReference>
<evidence type="ECO:0000256" key="3">
    <source>
        <dbReference type="ARBA" id="ARBA00022475"/>
    </source>
</evidence>
<dbReference type="EMBL" id="SEWG01000002">
    <property type="protein sequence ID" value="RYU91219.1"/>
    <property type="molecule type" value="Genomic_DNA"/>
</dbReference>
<feature type="transmembrane region" description="Helical" evidence="8">
    <location>
        <begin position="114"/>
        <end position="134"/>
    </location>
</feature>
<evidence type="ECO:0000256" key="4">
    <source>
        <dbReference type="ARBA" id="ARBA00022692"/>
    </source>
</evidence>